<dbReference type="GO" id="GO:0005524">
    <property type="term" value="F:ATP binding"/>
    <property type="evidence" value="ECO:0007669"/>
    <property type="project" value="UniProtKB-KW"/>
</dbReference>
<dbReference type="Gene3D" id="1.20.1560.10">
    <property type="entry name" value="ABC transporter type 1, transmembrane domain"/>
    <property type="match status" value="1"/>
</dbReference>
<dbReference type="PANTHER" id="PTHR43394:SF1">
    <property type="entry name" value="ATP-BINDING CASSETTE SUB-FAMILY B MEMBER 10, MITOCHONDRIAL"/>
    <property type="match status" value="1"/>
</dbReference>
<feature type="transmembrane region" description="Helical" evidence="5">
    <location>
        <begin position="186"/>
        <end position="204"/>
    </location>
</feature>
<dbReference type="PANTHER" id="PTHR43394">
    <property type="entry name" value="ATP-DEPENDENT PERMEASE MDL1, MITOCHONDRIAL"/>
    <property type="match status" value="1"/>
</dbReference>
<comment type="caution">
    <text evidence="7">The sequence shown here is derived from an EMBL/GenBank/DDBJ whole genome shotgun (WGS) entry which is preliminary data.</text>
</comment>
<evidence type="ECO:0000256" key="1">
    <source>
        <dbReference type="ARBA" id="ARBA00004651"/>
    </source>
</evidence>
<evidence type="ECO:0000256" key="2">
    <source>
        <dbReference type="ARBA" id="ARBA00022692"/>
    </source>
</evidence>
<accession>A0ABS7CGE3</accession>
<evidence type="ECO:0000256" key="4">
    <source>
        <dbReference type="ARBA" id="ARBA00023136"/>
    </source>
</evidence>
<keyword evidence="8" id="KW-1185">Reference proteome</keyword>
<organism evidence="7 8">
    <name type="scientific">Paenibacillus sepulcri</name>
    <dbReference type="NCBI Taxonomy" id="359917"/>
    <lineage>
        <taxon>Bacteria</taxon>
        <taxon>Bacillati</taxon>
        <taxon>Bacillota</taxon>
        <taxon>Bacilli</taxon>
        <taxon>Bacillales</taxon>
        <taxon>Paenibacillaceae</taxon>
        <taxon>Paenibacillus</taxon>
    </lineage>
</organism>
<feature type="non-terminal residue" evidence="7">
    <location>
        <position position="346"/>
    </location>
</feature>
<dbReference type="CDD" id="cd18544">
    <property type="entry name" value="ABC_6TM_TmrA_like"/>
    <property type="match status" value="1"/>
</dbReference>
<name>A0ABS7CGE3_9BACL</name>
<feature type="domain" description="ABC transmembrane type-1" evidence="6">
    <location>
        <begin position="45"/>
        <end position="329"/>
    </location>
</feature>
<feature type="transmembrane region" description="Helical" evidence="5">
    <location>
        <begin position="83"/>
        <end position="103"/>
    </location>
</feature>
<sequence length="346" mass="39725">MPRAISDWQQDQRTGIPQDNNAALDYGSAFKALYTYAKPHRWSFLLLFFFILLSISADLLQPYLIKIAIDDVFTAEHADYRSLLLLCGIYLLLAVVSFVFTYLQNNLLQKIGQSIVAGIRSGMFRHMVKLSVSYFDRVSTGSLITNVSSDTEGLNRFFNQVLASLLRDSLTLLIIIVLMFQLDIRLTLFCLLVLPVITMIAYGFRSYMRTTYQMVRTALSRMVAFAAENLSGMNLIQVFHQEKEQQRQFTERNDAFYRTNLREVRTMVLFNRLFDILGNLSVAFVVWLGGRAVLGGHIEFGVLYAFITYIRQFFQPINSITQQWNTIQSTIVSVNRIWSIFGVSPD</sequence>
<evidence type="ECO:0000313" key="7">
    <source>
        <dbReference type="EMBL" id="MBW7459999.1"/>
    </source>
</evidence>
<feature type="transmembrane region" description="Helical" evidence="5">
    <location>
        <begin position="161"/>
        <end position="180"/>
    </location>
</feature>
<keyword evidence="2 5" id="KW-0812">Transmembrane</keyword>
<keyword evidence="4 5" id="KW-0472">Membrane</keyword>
<keyword evidence="7" id="KW-0067">ATP-binding</keyword>
<gene>
    <name evidence="7" type="ORF">K0U00_38655</name>
</gene>
<evidence type="ECO:0000256" key="3">
    <source>
        <dbReference type="ARBA" id="ARBA00022989"/>
    </source>
</evidence>
<evidence type="ECO:0000259" key="6">
    <source>
        <dbReference type="PROSITE" id="PS50929"/>
    </source>
</evidence>
<dbReference type="InterPro" id="IPR039421">
    <property type="entry name" value="Type_1_exporter"/>
</dbReference>
<dbReference type="Pfam" id="PF00664">
    <property type="entry name" value="ABC_membrane"/>
    <property type="match status" value="1"/>
</dbReference>
<reference evidence="7 8" key="1">
    <citation type="submission" date="2021-07" db="EMBL/GenBank/DDBJ databases">
        <title>Paenibacillus radiodurans sp. nov., isolated from the southeastern edge of Tengger Desert.</title>
        <authorList>
            <person name="Zhang G."/>
        </authorList>
    </citation>
    <scope>NUCLEOTIDE SEQUENCE [LARGE SCALE GENOMIC DNA]</scope>
    <source>
        <strain evidence="7 8">CCM 7311</strain>
    </source>
</reference>
<dbReference type="Proteomes" id="UP001519887">
    <property type="component" value="Unassembled WGS sequence"/>
</dbReference>
<dbReference type="InterPro" id="IPR036640">
    <property type="entry name" value="ABC1_TM_sf"/>
</dbReference>
<dbReference type="PROSITE" id="PS50929">
    <property type="entry name" value="ABC_TM1F"/>
    <property type="match status" value="1"/>
</dbReference>
<dbReference type="InterPro" id="IPR011527">
    <property type="entry name" value="ABC1_TM_dom"/>
</dbReference>
<evidence type="ECO:0000313" key="8">
    <source>
        <dbReference type="Proteomes" id="UP001519887"/>
    </source>
</evidence>
<feature type="transmembrane region" description="Helical" evidence="5">
    <location>
        <begin position="268"/>
        <end position="288"/>
    </location>
</feature>
<proteinExistence type="predicted"/>
<keyword evidence="7" id="KW-0547">Nucleotide-binding</keyword>
<feature type="transmembrane region" description="Helical" evidence="5">
    <location>
        <begin position="44"/>
        <end position="63"/>
    </location>
</feature>
<protein>
    <submittedName>
        <fullName evidence="7">ABC transporter ATP-binding protein</fullName>
    </submittedName>
</protein>
<evidence type="ECO:0000256" key="5">
    <source>
        <dbReference type="SAM" id="Phobius"/>
    </source>
</evidence>
<dbReference type="EMBL" id="JAHZIK010001956">
    <property type="protein sequence ID" value="MBW7459999.1"/>
    <property type="molecule type" value="Genomic_DNA"/>
</dbReference>
<dbReference type="SUPFAM" id="SSF90123">
    <property type="entry name" value="ABC transporter transmembrane region"/>
    <property type="match status" value="1"/>
</dbReference>
<comment type="subcellular location">
    <subcellularLocation>
        <location evidence="1">Cell membrane</location>
        <topology evidence="1">Multi-pass membrane protein</topology>
    </subcellularLocation>
</comment>
<keyword evidence="3 5" id="KW-1133">Transmembrane helix</keyword>